<dbReference type="PANTHER" id="PTHR20371:SF1">
    <property type="entry name" value="ENOLASE-PHOSPHATASE E1"/>
    <property type="match status" value="1"/>
</dbReference>
<sequence length="233" mass="26217">MAVYNVPSGVSNILVDIEGTTTPITFVKDVLFPFIKDNIKKYLIEHWKENEFQEDVAQLRKQAEKDSHLHGFVPIPSHVSENDTEKVIQAVVENVQWQMSSDRKTTALKQLQGHMWRSAYATGQIKGSVEAQKLLFGYSIEGDLLKLFDGHFDTTVGHKVESESYKNIADRVGCPSENILFLTDVVREAHAAKKAGLHVALVVRPGNEALTDEDKSNFHLVTSFDQIHFPSQQ</sequence>
<dbReference type="InterPro" id="IPR023214">
    <property type="entry name" value="HAD_sf"/>
</dbReference>
<evidence type="ECO:0000313" key="4">
    <source>
        <dbReference type="EMBL" id="KAG8454346.1"/>
    </source>
</evidence>
<dbReference type="PANTHER" id="PTHR20371">
    <property type="entry name" value="ENOLASE-PHOSPHATASE E1"/>
    <property type="match status" value="1"/>
</dbReference>
<keyword evidence="1" id="KW-0028">Amino-acid biosynthesis</keyword>
<evidence type="ECO:0000256" key="3">
    <source>
        <dbReference type="ARBA" id="ARBA00023167"/>
    </source>
</evidence>
<dbReference type="CDD" id="cd01629">
    <property type="entry name" value="HAD_EP"/>
    <property type="match status" value="1"/>
</dbReference>
<dbReference type="InterPro" id="IPR023943">
    <property type="entry name" value="Enolase-ppase_E1"/>
</dbReference>
<dbReference type="SUPFAM" id="SSF56784">
    <property type="entry name" value="HAD-like"/>
    <property type="match status" value="1"/>
</dbReference>
<keyword evidence="5" id="KW-1185">Reference proteome</keyword>
<dbReference type="GO" id="GO:0000287">
    <property type="term" value="F:magnesium ion binding"/>
    <property type="evidence" value="ECO:0007669"/>
    <property type="project" value="InterPro"/>
</dbReference>
<dbReference type="Gene3D" id="3.40.50.1000">
    <property type="entry name" value="HAD superfamily/HAD-like"/>
    <property type="match status" value="1"/>
</dbReference>
<proteinExistence type="predicted"/>
<reference evidence="4" key="1">
    <citation type="thesis" date="2020" institute="ProQuest LLC" country="789 East Eisenhower Parkway, Ann Arbor, MI, USA">
        <title>Comparative Genomics and Chromosome Evolution.</title>
        <authorList>
            <person name="Mudd A.B."/>
        </authorList>
    </citation>
    <scope>NUCLEOTIDE SEQUENCE</scope>
    <source>
        <strain evidence="4">Female2</strain>
        <tissue evidence="4">Blood</tissue>
    </source>
</reference>
<name>A0A8T2KIZ3_9PIPI</name>
<dbReference type="GO" id="GO:0019509">
    <property type="term" value="P:L-methionine salvage from methylthioadenosine"/>
    <property type="evidence" value="ECO:0007669"/>
    <property type="project" value="InterPro"/>
</dbReference>
<accession>A0A8T2KIZ3</accession>
<protein>
    <recommendedName>
        <fullName evidence="6">Enolase-phosphatase E1</fullName>
    </recommendedName>
</protein>
<evidence type="ECO:0000313" key="5">
    <source>
        <dbReference type="Proteomes" id="UP000812440"/>
    </source>
</evidence>
<dbReference type="GO" id="GO:0043874">
    <property type="term" value="F:acireductone synthase activity"/>
    <property type="evidence" value="ECO:0007669"/>
    <property type="project" value="InterPro"/>
</dbReference>
<evidence type="ECO:0000256" key="1">
    <source>
        <dbReference type="ARBA" id="ARBA00022605"/>
    </source>
</evidence>
<keyword evidence="3" id="KW-0486">Methionine biosynthesis</keyword>
<dbReference type="Proteomes" id="UP000812440">
    <property type="component" value="Chromosome 1"/>
</dbReference>
<comment type="caution">
    <text evidence="4">The sequence shown here is derived from an EMBL/GenBank/DDBJ whole genome shotgun (WGS) entry which is preliminary data.</text>
</comment>
<evidence type="ECO:0000256" key="2">
    <source>
        <dbReference type="ARBA" id="ARBA00022801"/>
    </source>
</evidence>
<dbReference type="EMBL" id="JAACNH010000001">
    <property type="protein sequence ID" value="KAG8454346.1"/>
    <property type="molecule type" value="Genomic_DNA"/>
</dbReference>
<evidence type="ECO:0008006" key="6">
    <source>
        <dbReference type="Google" id="ProtNLM"/>
    </source>
</evidence>
<dbReference type="AlphaFoldDB" id="A0A8T2KIZ3"/>
<dbReference type="OrthoDB" id="272500at2759"/>
<gene>
    <name evidence="4" type="ORF">GDO86_000833</name>
</gene>
<organism evidence="4 5">
    <name type="scientific">Hymenochirus boettgeri</name>
    <name type="common">Congo dwarf clawed frog</name>
    <dbReference type="NCBI Taxonomy" id="247094"/>
    <lineage>
        <taxon>Eukaryota</taxon>
        <taxon>Metazoa</taxon>
        <taxon>Chordata</taxon>
        <taxon>Craniata</taxon>
        <taxon>Vertebrata</taxon>
        <taxon>Euteleostomi</taxon>
        <taxon>Amphibia</taxon>
        <taxon>Batrachia</taxon>
        <taxon>Anura</taxon>
        <taxon>Pipoidea</taxon>
        <taxon>Pipidae</taxon>
        <taxon>Pipinae</taxon>
        <taxon>Hymenochirus</taxon>
    </lineage>
</organism>
<keyword evidence="2" id="KW-0378">Hydrolase</keyword>
<dbReference type="InterPro" id="IPR036412">
    <property type="entry name" value="HAD-like_sf"/>
</dbReference>